<protein>
    <submittedName>
        <fullName evidence="1">Uncharacterized protein</fullName>
    </submittedName>
</protein>
<dbReference type="Proteomes" id="UP001497512">
    <property type="component" value="Chromosome 17"/>
</dbReference>
<dbReference type="EMBL" id="OZ019909">
    <property type="protein sequence ID" value="CAK9209425.1"/>
    <property type="molecule type" value="Genomic_DNA"/>
</dbReference>
<reference evidence="1" key="1">
    <citation type="submission" date="2024-02" db="EMBL/GenBank/DDBJ databases">
        <authorList>
            <consortium name="ELIXIR-Norway"/>
            <consortium name="Elixir Norway"/>
        </authorList>
    </citation>
    <scope>NUCLEOTIDE SEQUENCE</scope>
</reference>
<keyword evidence="2" id="KW-1185">Reference proteome</keyword>
<evidence type="ECO:0000313" key="1">
    <source>
        <dbReference type="EMBL" id="CAK9209425.1"/>
    </source>
</evidence>
<name>A0ABP0TZU0_9BRYO</name>
<evidence type="ECO:0000313" key="2">
    <source>
        <dbReference type="Proteomes" id="UP001497512"/>
    </source>
</evidence>
<organism evidence="1 2">
    <name type="scientific">Sphagnum troendelagicum</name>
    <dbReference type="NCBI Taxonomy" id="128251"/>
    <lineage>
        <taxon>Eukaryota</taxon>
        <taxon>Viridiplantae</taxon>
        <taxon>Streptophyta</taxon>
        <taxon>Embryophyta</taxon>
        <taxon>Bryophyta</taxon>
        <taxon>Sphagnophytina</taxon>
        <taxon>Sphagnopsida</taxon>
        <taxon>Sphagnales</taxon>
        <taxon>Sphagnaceae</taxon>
        <taxon>Sphagnum</taxon>
    </lineage>
</organism>
<proteinExistence type="predicted"/>
<sequence length="70" mass="7869">MATLSGMRETSMAGNNVKNVTLQFGALRRCNLEQRCNVQRCHAAELQFVLLRRCSSRCCDIVALQLAVLR</sequence>
<accession>A0ABP0TZU0</accession>
<gene>
    <name evidence="1" type="ORF">CSSPTR1EN2_LOCUS9714</name>
</gene>